<protein>
    <submittedName>
        <fullName evidence="2">Uncharacterized protein</fullName>
    </submittedName>
</protein>
<name>F9XSC5_ZYMTI</name>
<keyword evidence="3" id="KW-1185">Reference proteome</keyword>
<feature type="region of interest" description="Disordered" evidence="1">
    <location>
        <begin position="149"/>
        <end position="212"/>
    </location>
</feature>
<proteinExistence type="predicted"/>
<evidence type="ECO:0000313" key="2">
    <source>
        <dbReference type="EMBL" id="EGP81858.1"/>
    </source>
</evidence>
<evidence type="ECO:0000313" key="3">
    <source>
        <dbReference type="Proteomes" id="UP000008062"/>
    </source>
</evidence>
<organism evidence="2 3">
    <name type="scientific">Zymoseptoria tritici (strain CBS 115943 / IPO323)</name>
    <name type="common">Speckled leaf blotch fungus</name>
    <name type="synonym">Septoria tritici</name>
    <dbReference type="NCBI Taxonomy" id="336722"/>
    <lineage>
        <taxon>Eukaryota</taxon>
        <taxon>Fungi</taxon>
        <taxon>Dikarya</taxon>
        <taxon>Ascomycota</taxon>
        <taxon>Pezizomycotina</taxon>
        <taxon>Dothideomycetes</taxon>
        <taxon>Dothideomycetidae</taxon>
        <taxon>Mycosphaerellales</taxon>
        <taxon>Mycosphaerellaceae</taxon>
        <taxon>Zymoseptoria</taxon>
    </lineage>
</organism>
<dbReference type="OrthoDB" id="5394106at2759"/>
<dbReference type="EMBL" id="CM001216">
    <property type="protein sequence ID" value="EGP81858.1"/>
    <property type="molecule type" value="Genomic_DNA"/>
</dbReference>
<dbReference type="HOGENOM" id="CLU_806998_0_0_1"/>
<feature type="region of interest" description="Disordered" evidence="1">
    <location>
        <begin position="297"/>
        <end position="344"/>
    </location>
</feature>
<feature type="region of interest" description="Disordered" evidence="1">
    <location>
        <begin position="1"/>
        <end position="33"/>
    </location>
</feature>
<feature type="compositionally biased region" description="Basic and acidic residues" evidence="1">
    <location>
        <begin position="1"/>
        <end position="13"/>
    </location>
</feature>
<reference evidence="2 3" key="1">
    <citation type="journal article" date="2011" name="PLoS Genet.">
        <title>Finished genome of the fungal wheat pathogen Mycosphaerella graminicola reveals dispensome structure, chromosome plasticity, and stealth pathogenesis.</title>
        <authorList>
            <person name="Goodwin S.B."/>
            <person name="Ben M'barek S."/>
            <person name="Dhillon B."/>
            <person name="Wittenberg A.H.J."/>
            <person name="Crane C.F."/>
            <person name="Hane J.K."/>
            <person name="Foster A.J."/>
            <person name="Van der Lee T.A.J."/>
            <person name="Grimwood J."/>
            <person name="Aerts A."/>
            <person name="Antoniw J."/>
            <person name="Bailey A."/>
            <person name="Bluhm B."/>
            <person name="Bowler J."/>
            <person name="Bristow J."/>
            <person name="van der Burgt A."/>
            <person name="Canto-Canche B."/>
            <person name="Churchill A.C.L."/>
            <person name="Conde-Ferraez L."/>
            <person name="Cools H.J."/>
            <person name="Coutinho P.M."/>
            <person name="Csukai M."/>
            <person name="Dehal P."/>
            <person name="De Wit P."/>
            <person name="Donzelli B."/>
            <person name="van de Geest H.C."/>
            <person name="van Ham R.C.H.J."/>
            <person name="Hammond-Kosack K.E."/>
            <person name="Henrissat B."/>
            <person name="Kilian A."/>
            <person name="Kobayashi A.K."/>
            <person name="Koopmann E."/>
            <person name="Kourmpetis Y."/>
            <person name="Kuzniar A."/>
            <person name="Lindquist E."/>
            <person name="Lombard V."/>
            <person name="Maliepaard C."/>
            <person name="Martins N."/>
            <person name="Mehrabi R."/>
            <person name="Nap J.P.H."/>
            <person name="Ponomarenko A."/>
            <person name="Rudd J.J."/>
            <person name="Salamov A."/>
            <person name="Schmutz J."/>
            <person name="Schouten H.J."/>
            <person name="Shapiro H."/>
            <person name="Stergiopoulos I."/>
            <person name="Torriani S.F.F."/>
            <person name="Tu H."/>
            <person name="de Vries R.P."/>
            <person name="Waalwijk C."/>
            <person name="Ware S.B."/>
            <person name="Wiebenga A."/>
            <person name="Zwiers L.-H."/>
            <person name="Oliver R.P."/>
            <person name="Grigoriev I.V."/>
            <person name="Kema G.H.J."/>
        </authorList>
    </citation>
    <scope>NUCLEOTIDE SEQUENCE [LARGE SCALE GENOMIC DNA]</scope>
    <source>
        <strain evidence="3">CBS 115943 / IPO323</strain>
    </source>
</reference>
<dbReference type="Proteomes" id="UP000008062">
    <property type="component" value="Chromosome 21"/>
</dbReference>
<dbReference type="AlphaFoldDB" id="F9XSC5"/>
<feature type="compositionally biased region" description="Basic and acidic residues" evidence="1">
    <location>
        <begin position="21"/>
        <end position="30"/>
    </location>
</feature>
<dbReference type="RefSeq" id="XP_003846882.1">
    <property type="nucleotide sequence ID" value="XM_003846834.1"/>
</dbReference>
<feature type="compositionally biased region" description="Basic and acidic residues" evidence="1">
    <location>
        <begin position="181"/>
        <end position="190"/>
    </location>
</feature>
<dbReference type="KEGG" id="ztr:MYCGRDRAFT_98115"/>
<sequence length="344" mass="39390">MERRMVRNLDNGKVKTSRSTSRGEDEKGLDELDELDELDVLEELDELDEPRATRKTCRQRLCGIRMHLRIPQAEIRKHGYYRAMNHLLNSSLFFDEQQGGEKMKTYGKLGSGNEENQAPGDDRDIVQQYKHHGSPDIGPPAVAHFEFNGQESEPKEVSPPPIVDEDLLPTVNLETRRKRKDSTSKVDMRRSSILAQSPMKPENSIADQASKKSLGRQVLPVLEPTTTTTTTTNVPKPSISNEKLPWRKYSVDITMVTATQFNEMEREMFIRAVSRRILCARPLRFFWRSFEFGQGRKHDGAPSFGRSPGPAKTSRSSARRKNLREADMHERAEEHGEEPYDEIQ</sequence>
<accession>F9XSC5</accession>
<gene>
    <name evidence="2" type="ORF">MYCGRDRAFT_98115</name>
</gene>
<dbReference type="GeneID" id="13396641"/>
<feature type="compositionally biased region" description="Basic and acidic residues" evidence="1">
    <location>
        <begin position="323"/>
        <end position="338"/>
    </location>
</feature>
<dbReference type="InParanoid" id="F9XSC5"/>
<evidence type="ECO:0000256" key="1">
    <source>
        <dbReference type="SAM" id="MobiDB-lite"/>
    </source>
</evidence>